<reference evidence="1" key="1">
    <citation type="submission" date="2018-05" db="EMBL/GenBank/DDBJ databases">
        <authorList>
            <person name="Lanie J.A."/>
            <person name="Ng W.-L."/>
            <person name="Kazmierczak K.M."/>
            <person name="Andrzejewski T.M."/>
            <person name="Davidsen T.M."/>
            <person name="Wayne K.J."/>
            <person name="Tettelin H."/>
            <person name="Glass J.I."/>
            <person name="Rusch D."/>
            <person name="Podicherti R."/>
            <person name="Tsui H.-C.T."/>
            <person name="Winkler M.E."/>
        </authorList>
    </citation>
    <scope>NUCLEOTIDE SEQUENCE</scope>
</reference>
<protein>
    <submittedName>
        <fullName evidence="1">Uncharacterized protein</fullName>
    </submittedName>
</protein>
<gene>
    <name evidence="1" type="ORF">METZ01_LOCUS229172</name>
</gene>
<name>A0A382GMH3_9ZZZZ</name>
<organism evidence="1">
    <name type="scientific">marine metagenome</name>
    <dbReference type="NCBI Taxonomy" id="408172"/>
    <lineage>
        <taxon>unclassified sequences</taxon>
        <taxon>metagenomes</taxon>
        <taxon>ecological metagenomes</taxon>
    </lineage>
</organism>
<evidence type="ECO:0000313" key="1">
    <source>
        <dbReference type="EMBL" id="SVB76318.1"/>
    </source>
</evidence>
<proteinExistence type="predicted"/>
<dbReference type="EMBL" id="UINC01056369">
    <property type="protein sequence ID" value="SVB76318.1"/>
    <property type="molecule type" value="Genomic_DNA"/>
</dbReference>
<accession>A0A382GMH3</accession>
<dbReference type="AlphaFoldDB" id="A0A382GMH3"/>
<sequence length="31" mass="3335">MILLLISSKPFKIVIPRSPSPIFPSAALNSP</sequence>